<gene>
    <name evidence="2" type="ordered locus">Geob_0842</name>
</gene>
<dbReference type="eggNOG" id="ENOG502ZBGT">
    <property type="taxonomic scope" value="Bacteria"/>
</dbReference>
<dbReference type="RefSeq" id="WP_012645933.1">
    <property type="nucleotide sequence ID" value="NC_011979.1"/>
</dbReference>
<accession>B9M1Q8</accession>
<feature type="chain" id="PRO_5002888650" evidence="1">
    <location>
        <begin position="27"/>
        <end position="480"/>
    </location>
</feature>
<name>B9M1Q8_GEODF</name>
<keyword evidence="3" id="KW-1185">Reference proteome</keyword>
<evidence type="ECO:0000313" key="3">
    <source>
        <dbReference type="Proteomes" id="UP000007721"/>
    </source>
</evidence>
<dbReference type="OrthoDB" id="5416951at2"/>
<proteinExistence type="predicted"/>
<dbReference type="KEGG" id="geo:Geob_0842"/>
<dbReference type="Proteomes" id="UP000007721">
    <property type="component" value="Chromosome"/>
</dbReference>
<dbReference type="HOGENOM" id="CLU_045956_0_0_7"/>
<feature type="signal peptide" evidence="1">
    <location>
        <begin position="1"/>
        <end position="26"/>
    </location>
</feature>
<evidence type="ECO:0000313" key="2">
    <source>
        <dbReference type="EMBL" id="ACM19204.1"/>
    </source>
</evidence>
<sequence>MNLKKRILAVAAVGALTAATAVPAMAFENEFHGMYRFKGVMSNIQNASGAHFAAVNENPKTKTFLEQRARLLYSAKASDDLKLVTHFELDYSKFGDESYSVNRGKGGALGGDEINLETKNIYLDFNLPTTTKVNFKVGMQPWVDSYGGLFVNADMPGVLASAKYGSLANSLGFFRFDDTGSLAGKNARDFLVLDSKLNVTKDFRLGVSYYLLNDDTNKTSATTVATATAASKVNDPSRTYSNAIIHTLGVNAEAKTGPATITAGAMYQFGNINNPYFYEPSTVAGSPGTFNRFASNHLSAFAGFAGAKVAAGPGTFNVVAAYTSGDSDPFSGNNNSFQSVHNTNSSGFSENTFYGANMHILLRSKYEINSGGYIIGSSNNFSQGMTIGSLGYDMKFTDKLYGNANLGFGAIARDTGEHDSKYLGTEINAEVGYKLADNLNVSLVGAFMKLGDYYEGQGGAAAGDKPNDPFYSTVMLNYVF</sequence>
<dbReference type="AlphaFoldDB" id="B9M1Q8"/>
<organism evidence="2 3">
    <name type="scientific">Geotalea daltonii (strain DSM 22248 / JCM 15807 / FRC-32)</name>
    <name type="common">Geobacter daltonii</name>
    <dbReference type="NCBI Taxonomy" id="316067"/>
    <lineage>
        <taxon>Bacteria</taxon>
        <taxon>Pseudomonadati</taxon>
        <taxon>Thermodesulfobacteriota</taxon>
        <taxon>Desulfuromonadia</taxon>
        <taxon>Geobacterales</taxon>
        <taxon>Geobacteraceae</taxon>
        <taxon>Geotalea</taxon>
    </lineage>
</organism>
<dbReference type="EMBL" id="CP001390">
    <property type="protein sequence ID" value="ACM19204.1"/>
    <property type="molecule type" value="Genomic_DNA"/>
</dbReference>
<reference evidence="2 3" key="1">
    <citation type="submission" date="2009-01" db="EMBL/GenBank/DDBJ databases">
        <title>Complete sequence of Geobacter sp. FRC-32.</title>
        <authorList>
            <consortium name="US DOE Joint Genome Institute"/>
            <person name="Lucas S."/>
            <person name="Copeland A."/>
            <person name="Lapidus A."/>
            <person name="Glavina del Rio T."/>
            <person name="Dalin E."/>
            <person name="Tice H."/>
            <person name="Bruce D."/>
            <person name="Goodwin L."/>
            <person name="Pitluck S."/>
            <person name="Saunders E."/>
            <person name="Brettin T."/>
            <person name="Detter J.C."/>
            <person name="Han C."/>
            <person name="Larimer F."/>
            <person name="Land M."/>
            <person name="Hauser L."/>
            <person name="Kyrpides N."/>
            <person name="Ovchinnikova G."/>
            <person name="Kostka J."/>
            <person name="Richardson P."/>
        </authorList>
    </citation>
    <scope>NUCLEOTIDE SEQUENCE [LARGE SCALE GENOMIC DNA]</scope>
    <source>
        <strain evidence="3">DSM 22248 / JCM 15807 / FRC-32</strain>
    </source>
</reference>
<evidence type="ECO:0000256" key="1">
    <source>
        <dbReference type="SAM" id="SignalP"/>
    </source>
</evidence>
<keyword evidence="1" id="KW-0732">Signal</keyword>
<protein>
    <submittedName>
        <fullName evidence="2">Outer membrane channel, OmpJ-related</fullName>
    </submittedName>
</protein>
<dbReference type="STRING" id="316067.Geob_0842"/>